<dbReference type="SUPFAM" id="SSF56954">
    <property type="entry name" value="Outer membrane efflux proteins (OEP)"/>
    <property type="match status" value="1"/>
</dbReference>
<dbReference type="PANTHER" id="PTHR30026">
    <property type="entry name" value="OUTER MEMBRANE PROTEIN TOLC"/>
    <property type="match status" value="1"/>
</dbReference>
<evidence type="ECO:0000256" key="2">
    <source>
        <dbReference type="ARBA" id="ARBA00007613"/>
    </source>
</evidence>
<reference evidence="9 10" key="1">
    <citation type="submission" date="2013-04" db="EMBL/GenBank/DDBJ databases">
        <title>Oceanococcus atlanticus 22II-S10r2 Genome Sequencing.</title>
        <authorList>
            <person name="Lai Q."/>
            <person name="Li G."/>
            <person name="Shao Z."/>
        </authorList>
    </citation>
    <scope>NUCLEOTIDE SEQUENCE [LARGE SCALE GENOMIC DNA]</scope>
    <source>
        <strain evidence="9 10">22II-S10r2</strain>
    </source>
</reference>
<protein>
    <submittedName>
        <fullName evidence="9">TolC family type I secretion outer membrane protein</fullName>
    </submittedName>
</protein>
<evidence type="ECO:0000256" key="1">
    <source>
        <dbReference type="ARBA" id="ARBA00004442"/>
    </source>
</evidence>
<proteinExistence type="inferred from homology"/>
<evidence type="ECO:0000256" key="5">
    <source>
        <dbReference type="ARBA" id="ARBA00022692"/>
    </source>
</evidence>
<dbReference type="GO" id="GO:0009279">
    <property type="term" value="C:cell outer membrane"/>
    <property type="evidence" value="ECO:0007669"/>
    <property type="project" value="UniProtKB-SubCell"/>
</dbReference>
<dbReference type="InterPro" id="IPR003423">
    <property type="entry name" value="OMP_efflux"/>
</dbReference>
<dbReference type="GO" id="GO:0015562">
    <property type="term" value="F:efflux transmembrane transporter activity"/>
    <property type="evidence" value="ECO:0007669"/>
    <property type="project" value="InterPro"/>
</dbReference>
<keyword evidence="4" id="KW-1134">Transmembrane beta strand</keyword>
<dbReference type="GO" id="GO:1990281">
    <property type="term" value="C:efflux pump complex"/>
    <property type="evidence" value="ECO:0007669"/>
    <property type="project" value="TreeGrafter"/>
</dbReference>
<evidence type="ECO:0000313" key="10">
    <source>
        <dbReference type="Proteomes" id="UP000192342"/>
    </source>
</evidence>
<feature type="chain" id="PRO_5013073167" evidence="8">
    <location>
        <begin position="23"/>
        <end position="446"/>
    </location>
</feature>
<dbReference type="OrthoDB" id="9813458at2"/>
<evidence type="ECO:0000256" key="3">
    <source>
        <dbReference type="ARBA" id="ARBA00022448"/>
    </source>
</evidence>
<dbReference type="PROSITE" id="PS51257">
    <property type="entry name" value="PROKAR_LIPOPROTEIN"/>
    <property type="match status" value="1"/>
</dbReference>
<keyword evidence="10" id="KW-1185">Reference proteome</keyword>
<dbReference type="Gene3D" id="1.20.1600.10">
    <property type="entry name" value="Outer membrane efflux proteins (OEP)"/>
    <property type="match status" value="1"/>
</dbReference>
<dbReference type="PANTHER" id="PTHR30026:SF20">
    <property type="entry name" value="OUTER MEMBRANE PROTEIN TOLC"/>
    <property type="match status" value="1"/>
</dbReference>
<evidence type="ECO:0000256" key="4">
    <source>
        <dbReference type="ARBA" id="ARBA00022452"/>
    </source>
</evidence>
<comment type="caution">
    <text evidence="9">The sequence shown here is derived from an EMBL/GenBank/DDBJ whole genome shotgun (WGS) entry which is preliminary data.</text>
</comment>
<dbReference type="STRING" id="1317117.ATO7_09037"/>
<dbReference type="InterPro" id="IPR051906">
    <property type="entry name" value="TolC-like"/>
</dbReference>
<evidence type="ECO:0000256" key="6">
    <source>
        <dbReference type="ARBA" id="ARBA00023136"/>
    </source>
</evidence>
<feature type="signal peptide" evidence="8">
    <location>
        <begin position="1"/>
        <end position="22"/>
    </location>
</feature>
<keyword evidence="7" id="KW-0998">Cell outer membrane</keyword>
<organism evidence="9 10">
    <name type="scientific">Oceanococcus atlanticus</name>
    <dbReference type="NCBI Taxonomy" id="1317117"/>
    <lineage>
        <taxon>Bacteria</taxon>
        <taxon>Pseudomonadati</taxon>
        <taxon>Pseudomonadota</taxon>
        <taxon>Gammaproteobacteria</taxon>
        <taxon>Chromatiales</taxon>
        <taxon>Oceanococcaceae</taxon>
        <taxon>Oceanococcus</taxon>
    </lineage>
</organism>
<dbReference type="Proteomes" id="UP000192342">
    <property type="component" value="Unassembled WGS sequence"/>
</dbReference>
<dbReference type="EMBL" id="AQQV01000002">
    <property type="protein sequence ID" value="ORE87173.1"/>
    <property type="molecule type" value="Genomic_DNA"/>
</dbReference>
<keyword evidence="8" id="KW-0732">Signal</keyword>
<name>A0A1Y1SEP9_9GAMM</name>
<dbReference type="GO" id="GO:0015288">
    <property type="term" value="F:porin activity"/>
    <property type="evidence" value="ECO:0007669"/>
    <property type="project" value="TreeGrafter"/>
</dbReference>
<keyword evidence="3" id="KW-0813">Transport</keyword>
<evidence type="ECO:0000256" key="7">
    <source>
        <dbReference type="ARBA" id="ARBA00023237"/>
    </source>
</evidence>
<dbReference type="AlphaFoldDB" id="A0A1Y1SEP9"/>
<keyword evidence="6" id="KW-0472">Membrane</keyword>
<dbReference type="RefSeq" id="WP_083561371.1">
    <property type="nucleotide sequence ID" value="NZ_AQQV01000002.1"/>
</dbReference>
<evidence type="ECO:0000313" key="9">
    <source>
        <dbReference type="EMBL" id="ORE87173.1"/>
    </source>
</evidence>
<gene>
    <name evidence="9" type="ORF">ATO7_09037</name>
</gene>
<comment type="subcellular location">
    <subcellularLocation>
        <location evidence="1">Cell outer membrane</location>
    </subcellularLocation>
</comment>
<comment type="similarity">
    <text evidence="2">Belongs to the outer membrane factor (OMF) (TC 1.B.17) family.</text>
</comment>
<dbReference type="Pfam" id="PF02321">
    <property type="entry name" value="OEP"/>
    <property type="match status" value="2"/>
</dbReference>
<evidence type="ECO:0000256" key="8">
    <source>
        <dbReference type="SAM" id="SignalP"/>
    </source>
</evidence>
<accession>A0A1Y1SEP9</accession>
<keyword evidence="5" id="KW-0812">Transmembrane</keyword>
<sequence length="446" mass="48466">MLIRSTHLFALPLVLWAGLACANPPAGLIQVFAAALAHNPDRQVMLANSTVRDHQRRAALGDLMPDISLNGSYDYRDEDIEGDFYALNDVDFSDDYDRNMFAIQLSQPLYEPALLASLDMATLNVERARLELTHFDDELVLSVAQAYFGVLAGEDAVRLREAEIAKLTQQLDQVRGLAEAGLQLEAEVMSAEASLAIAEAGLIRDQGLLEAAFAKLDAVTGQRFRDLRKLPSGMVISEPDPPTIEPWVEHARSQNLSVVLAQIDTQLSQLGAKRVRGTQMPSVRLLGGVHRLDTDGGAAGERTEHEARIGVNVSWSLPSLASQGRLAAARADEDRANAALLSARAEAEHQVKLAFTTLRAAYAQVPAYQKAVKAARAAEQAMDAGYRAGTRTNDDTLSAIAARYDAERRFSSTRYEYMLASLRLSAAAGLLSNAALAPFDRLLNSR</sequence>